<gene>
    <name evidence="2" type="ORF">HNAJ_LOCUS11907</name>
</gene>
<evidence type="ECO:0000313" key="4">
    <source>
        <dbReference type="WBParaSite" id="HNAJ_0001191801-mRNA-1"/>
    </source>
</evidence>
<feature type="coiled-coil region" evidence="1">
    <location>
        <begin position="12"/>
        <end position="82"/>
    </location>
</feature>
<accession>A0A0R3TVQ7</accession>
<evidence type="ECO:0000313" key="3">
    <source>
        <dbReference type="Proteomes" id="UP000278807"/>
    </source>
</evidence>
<name>A0A0R3TVQ7_RODNA</name>
<dbReference type="EMBL" id="UZAE01013879">
    <property type="protein sequence ID" value="VDO11676.1"/>
    <property type="molecule type" value="Genomic_DNA"/>
</dbReference>
<organism evidence="4">
    <name type="scientific">Rodentolepis nana</name>
    <name type="common">Dwarf tapeworm</name>
    <name type="synonym">Hymenolepis nana</name>
    <dbReference type="NCBI Taxonomy" id="102285"/>
    <lineage>
        <taxon>Eukaryota</taxon>
        <taxon>Metazoa</taxon>
        <taxon>Spiralia</taxon>
        <taxon>Lophotrochozoa</taxon>
        <taxon>Platyhelminthes</taxon>
        <taxon>Cestoda</taxon>
        <taxon>Eucestoda</taxon>
        <taxon>Cyclophyllidea</taxon>
        <taxon>Hymenolepididae</taxon>
        <taxon>Rodentolepis</taxon>
    </lineage>
</organism>
<protein>
    <submittedName>
        <fullName evidence="4">BACK domain-containing protein</fullName>
    </submittedName>
</protein>
<dbReference type="OrthoDB" id="24683at2759"/>
<dbReference type="STRING" id="102285.A0A0R3TVQ7"/>
<dbReference type="WBParaSite" id="HNAJ_0001191801-mRNA-1">
    <property type="protein sequence ID" value="HNAJ_0001191801-mRNA-1"/>
    <property type="gene ID" value="HNAJ_0001191801"/>
</dbReference>
<dbReference type="Proteomes" id="UP000278807">
    <property type="component" value="Unassembled WGS sequence"/>
</dbReference>
<sequence length="466" mass="53755">MKLDSEKILDAIEMKKAKLDLIKRDIEKYEEQRLDIHAKFQEAEREGNEECLGELREVARSVRKEKNRLRELYRSVAFSEREELLQVPNKLRDVPRSLPDESWFNADVSLENRPGAISFFDVAGSTLNNSIVMLKADLWFHREDRRYLERNASTEFDILLFLRDCGTYLTGELVTMATDLMPNLLERLLDLVDVTRRSRCRLCSLSDFVRLPVVEACAWVSSLDKVIQMVHTKDDLYTLEDGGRVLINPYTRICLVGSASLASFVGSIFGSSLSIPEDGLNFLTLGNIYQYALQNGDTMSHYPFKQTRQISYFGLFPDKDASVRTFDKLAVIISKFWSDFQPHWKIKWDIELIETYLNFHFTKMRGSNWAEKRFTFLFACRLRVVEDADLRYCEMARWRVTMVSEDRSEFEVASLSLLGDWVSRRGGIRSSSDGAFPSMVFGEMVNLVNFIAAVLKEGVFQPSASK</sequence>
<evidence type="ECO:0000256" key="1">
    <source>
        <dbReference type="SAM" id="Coils"/>
    </source>
</evidence>
<dbReference type="AlphaFoldDB" id="A0A0R3TVQ7"/>
<keyword evidence="3" id="KW-1185">Reference proteome</keyword>
<reference evidence="2 3" key="2">
    <citation type="submission" date="2018-11" db="EMBL/GenBank/DDBJ databases">
        <authorList>
            <consortium name="Pathogen Informatics"/>
        </authorList>
    </citation>
    <scope>NUCLEOTIDE SEQUENCE [LARGE SCALE GENOMIC DNA]</scope>
</reference>
<evidence type="ECO:0000313" key="2">
    <source>
        <dbReference type="EMBL" id="VDO11676.1"/>
    </source>
</evidence>
<proteinExistence type="predicted"/>
<reference evidence="4" key="1">
    <citation type="submission" date="2017-02" db="UniProtKB">
        <authorList>
            <consortium name="WormBaseParasite"/>
        </authorList>
    </citation>
    <scope>IDENTIFICATION</scope>
</reference>
<keyword evidence="1" id="KW-0175">Coiled coil</keyword>